<dbReference type="InterPro" id="IPR011004">
    <property type="entry name" value="Trimer_LpxA-like_sf"/>
</dbReference>
<keyword evidence="4" id="KW-0012">Acyltransferase</keyword>
<dbReference type="GO" id="GO:0009001">
    <property type="term" value="F:serine O-acetyltransferase activity"/>
    <property type="evidence" value="ECO:0007669"/>
    <property type="project" value="InterPro"/>
</dbReference>
<evidence type="ECO:0000256" key="1">
    <source>
        <dbReference type="ARBA" id="ARBA00018522"/>
    </source>
</evidence>
<dbReference type="Pfam" id="PF06426">
    <property type="entry name" value="SATase_N"/>
    <property type="match status" value="1"/>
</dbReference>
<reference evidence="6 7" key="1">
    <citation type="submission" date="2018-10" db="EMBL/GenBank/DDBJ databases">
        <title>Genomic Encyclopedia of Archaeal and Bacterial Type Strains, Phase II (KMG-II): from individual species to whole genera.</title>
        <authorList>
            <person name="Goeker M."/>
        </authorList>
    </citation>
    <scope>NUCLEOTIDE SEQUENCE [LARGE SCALE GENOMIC DNA]</scope>
    <source>
        <strain evidence="6 7">DSM 29537</strain>
    </source>
</reference>
<dbReference type="RefSeq" id="WP_245982453.1">
    <property type="nucleotide sequence ID" value="NZ_RBLC01000001.1"/>
</dbReference>
<dbReference type="CDD" id="cd03354">
    <property type="entry name" value="LbH_SAT"/>
    <property type="match status" value="1"/>
</dbReference>
<evidence type="ECO:0000313" key="7">
    <source>
        <dbReference type="Proteomes" id="UP000277579"/>
    </source>
</evidence>
<gene>
    <name evidence="6" type="ORF">CLV94_1126</name>
</gene>
<evidence type="ECO:0000259" key="5">
    <source>
        <dbReference type="Pfam" id="PF06426"/>
    </source>
</evidence>
<dbReference type="EMBL" id="RBLC01000001">
    <property type="protein sequence ID" value="RKS26072.1"/>
    <property type="molecule type" value="Genomic_DNA"/>
</dbReference>
<dbReference type="Gene3D" id="1.10.3130.10">
    <property type="entry name" value="serine acetyltransferase, domain 1"/>
    <property type="match status" value="1"/>
</dbReference>
<dbReference type="UniPathway" id="UPA00136">
    <property type="reaction ID" value="UER00199"/>
</dbReference>
<dbReference type="GO" id="GO:0006535">
    <property type="term" value="P:cysteine biosynthetic process from serine"/>
    <property type="evidence" value="ECO:0007669"/>
    <property type="project" value="InterPro"/>
</dbReference>
<comment type="caution">
    <text evidence="6">The sequence shown here is derived from an EMBL/GenBank/DDBJ whole genome shotgun (WGS) entry which is preliminary data.</text>
</comment>
<dbReference type="NCBIfam" id="NF041874">
    <property type="entry name" value="EPS_EpsC"/>
    <property type="match status" value="1"/>
</dbReference>
<keyword evidence="3 6" id="KW-0808">Transferase</keyword>
<dbReference type="InterPro" id="IPR045304">
    <property type="entry name" value="LbH_SAT"/>
</dbReference>
<evidence type="ECO:0000256" key="3">
    <source>
        <dbReference type="ARBA" id="ARBA00022679"/>
    </source>
</evidence>
<keyword evidence="7" id="KW-1185">Reference proteome</keyword>
<feature type="domain" description="Serine acetyltransferase N-terminal" evidence="5">
    <location>
        <begin position="69"/>
        <end position="135"/>
    </location>
</feature>
<dbReference type="PANTHER" id="PTHR42811">
    <property type="entry name" value="SERINE ACETYLTRANSFERASE"/>
    <property type="match status" value="1"/>
</dbReference>
<keyword evidence="2" id="KW-0028">Amino-acid biosynthesis</keyword>
<evidence type="ECO:0000256" key="2">
    <source>
        <dbReference type="ARBA" id="ARBA00022605"/>
    </source>
</evidence>
<dbReference type="InterPro" id="IPR042122">
    <property type="entry name" value="Ser_AcTrfase_N_sf"/>
</dbReference>
<dbReference type="Gene3D" id="2.160.10.10">
    <property type="entry name" value="Hexapeptide repeat proteins"/>
    <property type="match status" value="1"/>
</dbReference>
<evidence type="ECO:0000313" key="6">
    <source>
        <dbReference type="EMBL" id="RKS26072.1"/>
    </source>
</evidence>
<dbReference type="Proteomes" id="UP000277579">
    <property type="component" value="Unassembled WGS sequence"/>
</dbReference>
<dbReference type="AlphaFoldDB" id="A0A495MLZ1"/>
<name>A0A495MLZ1_9FLAO</name>
<dbReference type="SUPFAM" id="SSF51161">
    <property type="entry name" value="Trimeric LpxA-like enzymes"/>
    <property type="match status" value="1"/>
</dbReference>
<sequence>MSNFKKRIPLAMPEKSKNKSLYQSNFSEKKIFLDKKKASYWITELASWLFCSQKEYIDFSFFEKKEFELKLLLKELLEAESFAEKEASQLSEAFFENAASLHKLLSEDLKAVLEFDPAAKSRNEVILAYPGFFAVTVYRTAHILWQEKALTLARLVSEYAHSATGIDIHPGAVIGERFFIDHGTGAVIGETTIIGNDVKIYQGVTLGALSVSKDKAEEKRHPTIEDGVIIYSNATILGGSTVVGKGAVIGGNVWITNSIPAESLVFHKSEIIIKSKQVFPEALNFSI</sequence>
<dbReference type="InterPro" id="IPR053376">
    <property type="entry name" value="Serine_acetyltransferase"/>
</dbReference>
<protein>
    <recommendedName>
        <fullName evidence="1">Serine acetyltransferase</fullName>
    </recommendedName>
</protein>
<proteinExistence type="predicted"/>
<dbReference type="GO" id="GO:0005737">
    <property type="term" value="C:cytoplasm"/>
    <property type="evidence" value="ECO:0007669"/>
    <property type="project" value="InterPro"/>
</dbReference>
<organism evidence="6 7">
    <name type="scientific">Flavobacterium endophyticum</name>
    <dbReference type="NCBI Taxonomy" id="1540163"/>
    <lineage>
        <taxon>Bacteria</taxon>
        <taxon>Pseudomonadati</taxon>
        <taxon>Bacteroidota</taxon>
        <taxon>Flavobacteriia</taxon>
        <taxon>Flavobacteriales</taxon>
        <taxon>Flavobacteriaceae</taxon>
        <taxon>Flavobacterium</taxon>
    </lineage>
</organism>
<dbReference type="InterPro" id="IPR010493">
    <property type="entry name" value="Ser_AcTrfase_N"/>
</dbReference>
<accession>A0A495MLZ1</accession>
<evidence type="ECO:0000256" key="4">
    <source>
        <dbReference type="ARBA" id="ARBA00023315"/>
    </source>
</evidence>